<keyword evidence="3" id="KW-0547">Nucleotide-binding</keyword>
<dbReference type="AlphaFoldDB" id="A0A9X0HIB7"/>
<dbReference type="OrthoDB" id="9780828at2"/>
<dbReference type="InterPro" id="IPR017871">
    <property type="entry name" value="ABC_transporter-like_CS"/>
</dbReference>
<keyword evidence="7" id="KW-1185">Reference proteome</keyword>
<sequence>MPTAELLAETRHLSFRFGQRQVLHDVNLHVPQGSIYGFLGPNGAGKSTTLRILLGLLPSPAGSVQLFGHDLGRHRLQVLGRVGALIEMPSLYDHLSGLQNLEATRRLRGLAKGRSEEVLEVVGLAADGHRAAGEYSLGMRQRLGLALALMPNPELLILDEPTNGLDPTGIIEVRELLRRLQQEHGKTILLSSHLISEIERVATHVGVIQQGRLVFQGSLAALQHRQHGHTQLIIETDDAATCRNLLPLDLGTATVVGPGTLALPYHSQEQAAYLAQQLVAAGQPLYGLRCQQQTLEQTFLHLTETATAQ</sequence>
<evidence type="ECO:0000256" key="4">
    <source>
        <dbReference type="ARBA" id="ARBA00022840"/>
    </source>
</evidence>
<dbReference type="Proteomes" id="UP000054223">
    <property type="component" value="Unassembled WGS sequence"/>
</dbReference>
<dbReference type="PANTHER" id="PTHR43335:SF4">
    <property type="entry name" value="ABC TRANSPORTER, ATP-BINDING PROTEIN"/>
    <property type="match status" value="1"/>
</dbReference>
<dbReference type="SUPFAM" id="SSF52540">
    <property type="entry name" value="P-loop containing nucleoside triphosphate hydrolases"/>
    <property type="match status" value="1"/>
</dbReference>
<name>A0A9X0HIB7_SOLP1</name>
<dbReference type="Pfam" id="PF00005">
    <property type="entry name" value="ABC_tran"/>
    <property type="match status" value="1"/>
</dbReference>
<dbReference type="InterPro" id="IPR003593">
    <property type="entry name" value="AAA+_ATPase"/>
</dbReference>
<dbReference type="InterPro" id="IPR027417">
    <property type="entry name" value="P-loop_NTPase"/>
</dbReference>
<evidence type="ECO:0000313" key="7">
    <source>
        <dbReference type="Proteomes" id="UP000054223"/>
    </source>
</evidence>
<comment type="similarity">
    <text evidence="1">Belongs to the ABC transporter superfamily.</text>
</comment>
<dbReference type="GO" id="GO:0016887">
    <property type="term" value="F:ATP hydrolysis activity"/>
    <property type="evidence" value="ECO:0007669"/>
    <property type="project" value="InterPro"/>
</dbReference>
<accession>A0A9X0HIB7</accession>
<comment type="caution">
    <text evidence="6">The sequence shown here is derived from an EMBL/GenBank/DDBJ whole genome shotgun (WGS) entry which is preliminary data.</text>
</comment>
<dbReference type="InterPro" id="IPR003439">
    <property type="entry name" value="ABC_transporter-like_ATP-bd"/>
</dbReference>
<gene>
    <name evidence="6" type="ORF">ASU33_03400</name>
</gene>
<evidence type="ECO:0000256" key="3">
    <source>
        <dbReference type="ARBA" id="ARBA00022741"/>
    </source>
</evidence>
<dbReference type="CDD" id="cd03268">
    <property type="entry name" value="ABC_BcrA_bacitracin_resist"/>
    <property type="match status" value="1"/>
</dbReference>
<evidence type="ECO:0000313" key="6">
    <source>
        <dbReference type="EMBL" id="KUG06416.1"/>
    </source>
</evidence>
<dbReference type="RefSeq" id="WP_059072113.1">
    <property type="nucleotide sequence ID" value="NZ_LNAL01000008.1"/>
</dbReference>
<keyword evidence="2" id="KW-0813">Transport</keyword>
<reference evidence="6 7" key="1">
    <citation type="submission" date="2015-11" db="EMBL/GenBank/DDBJ databases">
        <title>Solirubrum puertoriconensis gen. nov. an environmental bacteria isolated in Puerto Rico.</title>
        <authorList>
            <person name="Cuebas-Irizarry M.F."/>
            <person name="Montalvo-Rodriguez R."/>
        </authorList>
    </citation>
    <scope>NUCLEOTIDE SEQUENCE [LARGE SCALE GENOMIC DNA]</scope>
    <source>
        <strain evidence="6 7">MC1A</strain>
    </source>
</reference>
<dbReference type="GO" id="GO:0005524">
    <property type="term" value="F:ATP binding"/>
    <property type="evidence" value="ECO:0007669"/>
    <property type="project" value="UniProtKB-KW"/>
</dbReference>
<evidence type="ECO:0000259" key="5">
    <source>
        <dbReference type="PROSITE" id="PS50893"/>
    </source>
</evidence>
<feature type="domain" description="ABC transporter" evidence="5">
    <location>
        <begin position="8"/>
        <end position="235"/>
    </location>
</feature>
<keyword evidence="4 6" id="KW-0067">ATP-binding</keyword>
<dbReference type="PANTHER" id="PTHR43335">
    <property type="entry name" value="ABC TRANSPORTER, ATP-BINDING PROTEIN"/>
    <property type="match status" value="1"/>
</dbReference>
<dbReference type="Gene3D" id="3.40.50.300">
    <property type="entry name" value="P-loop containing nucleotide triphosphate hydrolases"/>
    <property type="match status" value="1"/>
</dbReference>
<dbReference type="PROSITE" id="PS00211">
    <property type="entry name" value="ABC_TRANSPORTER_1"/>
    <property type="match status" value="1"/>
</dbReference>
<evidence type="ECO:0000256" key="1">
    <source>
        <dbReference type="ARBA" id="ARBA00005417"/>
    </source>
</evidence>
<protein>
    <submittedName>
        <fullName evidence="6">Multidrug ABC transporter ATP-binding protein</fullName>
    </submittedName>
</protein>
<dbReference type="PROSITE" id="PS50893">
    <property type="entry name" value="ABC_TRANSPORTER_2"/>
    <property type="match status" value="1"/>
</dbReference>
<dbReference type="EMBL" id="LNAL01000008">
    <property type="protein sequence ID" value="KUG06416.1"/>
    <property type="molecule type" value="Genomic_DNA"/>
</dbReference>
<organism evidence="6 7">
    <name type="scientific">Solirubrum puertoriconensis</name>
    <dbReference type="NCBI Taxonomy" id="1751427"/>
    <lineage>
        <taxon>Bacteria</taxon>
        <taxon>Pseudomonadati</taxon>
        <taxon>Bacteroidota</taxon>
        <taxon>Cytophagia</taxon>
        <taxon>Cytophagales</taxon>
    </lineage>
</organism>
<proteinExistence type="inferred from homology"/>
<dbReference type="SMART" id="SM00382">
    <property type="entry name" value="AAA"/>
    <property type="match status" value="1"/>
</dbReference>
<evidence type="ECO:0000256" key="2">
    <source>
        <dbReference type="ARBA" id="ARBA00022448"/>
    </source>
</evidence>